<dbReference type="EMBL" id="AWSJ01000349">
    <property type="protein sequence ID" value="ERI05672.1"/>
    <property type="molecule type" value="Genomic_DNA"/>
</dbReference>
<evidence type="ECO:0000256" key="1">
    <source>
        <dbReference type="SAM" id="MobiDB-lite"/>
    </source>
</evidence>
<dbReference type="AlphaFoldDB" id="U1Y0B2"/>
<evidence type="ECO:0000313" key="2">
    <source>
        <dbReference type="EMBL" id="ERI05672.1"/>
    </source>
</evidence>
<dbReference type="HOGENOM" id="CLU_2404427_0_0_9"/>
<feature type="region of interest" description="Disordered" evidence="1">
    <location>
        <begin position="1"/>
        <end position="32"/>
    </location>
</feature>
<feature type="non-terminal residue" evidence="2">
    <location>
        <position position="1"/>
    </location>
</feature>
<sequence>SMDTKGVDCSERKRPPQRDTTRPFVSLPERFPGQAKKDGNCLPLRLYPDVLRSRLAEVKSGPRCFRAGDEPTHVWARCGGDLLWIILDNQHP</sequence>
<proteinExistence type="predicted"/>
<organism evidence="2 3">
    <name type="scientific">Aneurinibacillus aneurinilyticus ATCC 12856</name>
    <dbReference type="NCBI Taxonomy" id="649747"/>
    <lineage>
        <taxon>Bacteria</taxon>
        <taxon>Bacillati</taxon>
        <taxon>Bacillota</taxon>
        <taxon>Bacilli</taxon>
        <taxon>Bacillales</taxon>
        <taxon>Paenibacillaceae</taxon>
        <taxon>Aneurinibacillus group</taxon>
        <taxon>Aneurinibacillus</taxon>
    </lineage>
</organism>
<gene>
    <name evidence="2" type="ORF">HMPREF0083_05572</name>
</gene>
<name>U1Y0B2_ANEAE</name>
<evidence type="ECO:0000313" key="3">
    <source>
        <dbReference type="Proteomes" id="UP000016511"/>
    </source>
</evidence>
<feature type="compositionally biased region" description="Basic and acidic residues" evidence="1">
    <location>
        <begin position="1"/>
        <end position="21"/>
    </location>
</feature>
<reference evidence="2 3" key="1">
    <citation type="submission" date="2013-08" db="EMBL/GenBank/DDBJ databases">
        <authorList>
            <person name="Weinstock G."/>
            <person name="Sodergren E."/>
            <person name="Wylie T."/>
            <person name="Fulton L."/>
            <person name="Fulton R."/>
            <person name="Fronick C."/>
            <person name="O'Laughlin M."/>
            <person name="Godfrey J."/>
            <person name="Miner T."/>
            <person name="Herter B."/>
            <person name="Appelbaum E."/>
            <person name="Cordes M."/>
            <person name="Lek S."/>
            <person name="Wollam A."/>
            <person name="Pepin K.H."/>
            <person name="Palsikar V.B."/>
            <person name="Mitreva M."/>
            <person name="Wilson R.K."/>
        </authorList>
    </citation>
    <scope>NUCLEOTIDE SEQUENCE [LARGE SCALE GENOMIC DNA]</scope>
    <source>
        <strain evidence="2 3">ATCC 12856</strain>
    </source>
</reference>
<dbReference type="Proteomes" id="UP000016511">
    <property type="component" value="Unassembled WGS sequence"/>
</dbReference>
<comment type="caution">
    <text evidence="2">The sequence shown here is derived from an EMBL/GenBank/DDBJ whole genome shotgun (WGS) entry which is preliminary data.</text>
</comment>
<keyword evidence="3" id="KW-1185">Reference proteome</keyword>
<accession>U1Y0B2</accession>
<protein>
    <submittedName>
        <fullName evidence="2">Uncharacterized protein</fullName>
    </submittedName>
</protein>